<feature type="transmembrane region" description="Helical" evidence="5">
    <location>
        <begin position="12"/>
        <end position="35"/>
    </location>
</feature>
<comment type="subcellular location">
    <subcellularLocation>
        <location evidence="1">Membrane</location>
    </subcellularLocation>
</comment>
<keyword evidence="2 5" id="KW-0812">Transmembrane</keyword>
<feature type="transmembrane region" description="Helical" evidence="5">
    <location>
        <begin position="96"/>
        <end position="119"/>
    </location>
</feature>
<feature type="transmembrane region" description="Helical" evidence="5">
    <location>
        <begin position="56"/>
        <end position="76"/>
    </location>
</feature>
<dbReference type="Proteomes" id="UP000322077">
    <property type="component" value="Unassembled WGS sequence"/>
</dbReference>
<dbReference type="GO" id="GO:0008381">
    <property type="term" value="F:mechanosensitive monoatomic ion channel activity"/>
    <property type="evidence" value="ECO:0007669"/>
    <property type="project" value="UniProtKB-ARBA"/>
</dbReference>
<evidence type="ECO:0000313" key="7">
    <source>
        <dbReference type="EMBL" id="TZG25848.1"/>
    </source>
</evidence>
<dbReference type="EMBL" id="VTOU01000003">
    <property type="protein sequence ID" value="TZG25848.1"/>
    <property type="molecule type" value="Genomic_DNA"/>
</dbReference>
<keyword evidence="4 5" id="KW-0472">Membrane</keyword>
<reference evidence="7 8" key="1">
    <citation type="submission" date="2019-08" db="EMBL/GenBank/DDBJ databases">
        <authorList>
            <person name="Wang G."/>
            <person name="Xu Z."/>
        </authorList>
    </citation>
    <scope>NUCLEOTIDE SEQUENCE [LARGE SCALE GENOMIC DNA]</scope>
    <source>
        <strain evidence="7 8">ZX</strain>
    </source>
</reference>
<keyword evidence="3 5" id="KW-1133">Transmembrane helix</keyword>
<dbReference type="InterPro" id="IPR023408">
    <property type="entry name" value="MscS_beta-dom_sf"/>
</dbReference>
<dbReference type="RefSeq" id="WP_149522654.1">
    <property type="nucleotide sequence ID" value="NZ_VTOU01000003.1"/>
</dbReference>
<dbReference type="AlphaFoldDB" id="A0A5D9C1V3"/>
<organism evidence="7 8">
    <name type="scientific">Sphingomonas montanisoli</name>
    <dbReference type="NCBI Taxonomy" id="2606412"/>
    <lineage>
        <taxon>Bacteria</taxon>
        <taxon>Pseudomonadati</taxon>
        <taxon>Pseudomonadota</taxon>
        <taxon>Alphaproteobacteria</taxon>
        <taxon>Sphingomonadales</taxon>
        <taxon>Sphingomonadaceae</taxon>
        <taxon>Sphingomonas</taxon>
    </lineage>
</organism>
<keyword evidence="8" id="KW-1185">Reference proteome</keyword>
<evidence type="ECO:0000259" key="6">
    <source>
        <dbReference type="Pfam" id="PF00924"/>
    </source>
</evidence>
<protein>
    <submittedName>
        <fullName evidence="7">Mechanosensitive ion channel family protein</fullName>
    </submittedName>
</protein>
<evidence type="ECO:0000256" key="3">
    <source>
        <dbReference type="ARBA" id="ARBA00022989"/>
    </source>
</evidence>
<name>A0A5D9C1V3_9SPHN</name>
<feature type="domain" description="Mechanosensitive ion channel MscS" evidence="6">
    <location>
        <begin position="190"/>
        <end position="255"/>
    </location>
</feature>
<sequence length="358" mass="39906">MPSFESLRIPLILADYATVAVTLLLAIGVALAIDWAGMKLLRRLALRTPAKADELVVERIAGPVRWILIAVALSFAQRGIELRPWAATLWQQLAGFVVPGLIGWLVIAIIQALADVTIIRNDITIADNLRARRRRTRVGILTRIAVFGVVFLTVCMMLLSIPSIRNVGVTLMASAGLAGLAVGAAAQPALKNLIAGIQMAFTEPIRLDDVIIMDGEWGRIEEIRLTYIVVRIWDDRRLIVPVSKFLEESFQNWTRSTAELMGSVFFRLDWSADIDRIRAKAGEIIAANPRWDQRFWNLQVTDMKEETMEVRVLVTARDASMAFDLRCDVREALIGFIACEMPGALPRRRQMPVPAENA</sequence>
<dbReference type="PANTHER" id="PTHR30566">
    <property type="entry name" value="YNAI-RELATED MECHANOSENSITIVE ION CHANNEL"/>
    <property type="match status" value="1"/>
</dbReference>
<dbReference type="Pfam" id="PF00924">
    <property type="entry name" value="MS_channel_2nd"/>
    <property type="match status" value="1"/>
</dbReference>
<evidence type="ECO:0000256" key="5">
    <source>
        <dbReference type="SAM" id="Phobius"/>
    </source>
</evidence>
<gene>
    <name evidence="7" type="ORF">FYJ91_12770</name>
</gene>
<dbReference type="Gene3D" id="1.10.287.1260">
    <property type="match status" value="1"/>
</dbReference>
<dbReference type="InterPro" id="IPR006685">
    <property type="entry name" value="MscS_channel_2nd"/>
</dbReference>
<dbReference type="PANTHER" id="PTHR30566:SF25">
    <property type="entry name" value="INNER MEMBRANE PROTEIN"/>
    <property type="match status" value="1"/>
</dbReference>
<comment type="caution">
    <text evidence="7">The sequence shown here is derived from an EMBL/GenBank/DDBJ whole genome shotgun (WGS) entry which is preliminary data.</text>
</comment>
<evidence type="ECO:0000313" key="8">
    <source>
        <dbReference type="Proteomes" id="UP000322077"/>
    </source>
</evidence>
<proteinExistence type="predicted"/>
<dbReference type="SUPFAM" id="SSF50182">
    <property type="entry name" value="Sm-like ribonucleoproteins"/>
    <property type="match status" value="1"/>
</dbReference>
<evidence type="ECO:0000256" key="1">
    <source>
        <dbReference type="ARBA" id="ARBA00004370"/>
    </source>
</evidence>
<dbReference type="GO" id="GO:0016020">
    <property type="term" value="C:membrane"/>
    <property type="evidence" value="ECO:0007669"/>
    <property type="project" value="UniProtKB-SubCell"/>
</dbReference>
<evidence type="ECO:0000256" key="4">
    <source>
        <dbReference type="ARBA" id="ARBA00023136"/>
    </source>
</evidence>
<dbReference type="Gene3D" id="2.30.30.60">
    <property type="match status" value="1"/>
</dbReference>
<dbReference type="InterPro" id="IPR010920">
    <property type="entry name" value="LSM_dom_sf"/>
</dbReference>
<accession>A0A5D9C1V3</accession>
<feature type="transmembrane region" description="Helical" evidence="5">
    <location>
        <begin position="140"/>
        <end position="161"/>
    </location>
</feature>
<evidence type="ECO:0000256" key="2">
    <source>
        <dbReference type="ARBA" id="ARBA00022692"/>
    </source>
</evidence>